<sequence>MAPPPCPYVTSDGKPSYSFEFFPPLTQPGAQNLHDRIYRMSSLSPDGPALVSVTWGAGGSTSDRSLELARFISSDLKNEKGNNVECLLHLTCTNMEKAKVIEALDFAKARGVKNILALRGDPPRDAEYAPTQSLPVSQTNQPFEYALDLITFIRENYGDAFCIGVAGYPETHPDSPSTEDDIAFLKTKVDAGADFILTQLFYDVDVFLQWKTRCREAGITVPIIPGVMAIQNYSSFRRMTTLCKAIVPQSILNDLEPIKHDDIQVKSYGVNLAISMCKRLAVEGHVEGIHLCTLNLEKSARRVLEGLGWIKPGADAKVVNGSGIKWPVPSQENAPLTANIPSITFQQAVTGTEQTTSTAQPQNELLGVIDGAGQIPEGESWDEFPNGRFTDPRSPAYGELDGYGAGLKILPNEALSHWGSPSNTRAISELFTSYLRSEIPSIPWCTSPLESESRAILPLLLRLNSPEKGWWTVGSQPTLDGTPSEDPIYGFGPRGGYIFQKSFVEFFVKESEVREIEEKAKDFKGVVTFYAGNKSGEFRTNMSPEDVNVVTWAIFPGQEIVQSTIIEEVSFLSWKEEAFSIWQDWSCLYPAGSQPRKFLEGIADEYWLVSLVHHDFKDPHGLESFLMG</sequence>
<dbReference type="PANTHER" id="PTHR45754">
    <property type="entry name" value="METHYLENETETRAHYDROFOLATE REDUCTASE"/>
    <property type="match status" value="1"/>
</dbReference>
<dbReference type="GO" id="GO:0035999">
    <property type="term" value="P:tetrahydrofolate interconversion"/>
    <property type="evidence" value="ECO:0007669"/>
    <property type="project" value="UniProtKB-UniPathway"/>
</dbReference>
<dbReference type="Pfam" id="PF02219">
    <property type="entry name" value="MTHFR"/>
    <property type="match status" value="1"/>
</dbReference>
<evidence type="ECO:0000256" key="1">
    <source>
        <dbReference type="ARBA" id="ARBA00001974"/>
    </source>
</evidence>
<evidence type="ECO:0000256" key="3">
    <source>
        <dbReference type="ARBA" id="ARBA00006743"/>
    </source>
</evidence>
<dbReference type="AlphaFoldDB" id="A0A0F7SIA3"/>
<comment type="similarity">
    <text evidence="3">Belongs to the methylenetetrahydrofolate reductase family.</text>
</comment>
<accession>A0A0F7SIA3</accession>
<dbReference type="CDD" id="cd00537">
    <property type="entry name" value="MTHFR"/>
    <property type="match status" value="1"/>
</dbReference>
<comment type="cofactor">
    <cofactor evidence="1">
        <name>FAD</name>
        <dbReference type="ChEBI" id="CHEBI:57692"/>
    </cofactor>
</comment>
<keyword evidence="5" id="KW-0274">FAD</keyword>
<organism evidence="10">
    <name type="scientific">Phaffia rhodozyma</name>
    <name type="common">Yeast</name>
    <name type="synonym">Xanthophyllomyces dendrorhous</name>
    <dbReference type="NCBI Taxonomy" id="264483"/>
    <lineage>
        <taxon>Eukaryota</taxon>
        <taxon>Fungi</taxon>
        <taxon>Dikarya</taxon>
        <taxon>Basidiomycota</taxon>
        <taxon>Agaricomycotina</taxon>
        <taxon>Tremellomycetes</taxon>
        <taxon>Cystofilobasidiales</taxon>
        <taxon>Mrakiaceae</taxon>
        <taxon>Phaffia</taxon>
    </lineage>
</organism>
<dbReference type="EMBL" id="LN483167">
    <property type="protein sequence ID" value="CDZ97433.1"/>
    <property type="molecule type" value="Genomic_DNA"/>
</dbReference>
<dbReference type="InterPro" id="IPR053806">
    <property type="entry name" value="MTHFR_C"/>
</dbReference>
<evidence type="ECO:0000256" key="4">
    <source>
        <dbReference type="ARBA" id="ARBA00022630"/>
    </source>
</evidence>
<feature type="domain" description="MTHFR SAM-binding regulatory" evidence="9">
    <location>
        <begin position="379"/>
        <end position="619"/>
    </location>
</feature>
<dbReference type="SUPFAM" id="SSF51730">
    <property type="entry name" value="FAD-linked oxidoreductase"/>
    <property type="match status" value="1"/>
</dbReference>
<keyword evidence="6" id="KW-0521">NADP</keyword>
<keyword evidence="4" id="KW-0285">Flavoprotein</keyword>
<comment type="pathway">
    <text evidence="2 8">One-carbon metabolism; tetrahydrofolate interconversion.</text>
</comment>
<dbReference type="GO" id="GO:0004489">
    <property type="term" value="F:methylenetetrahydrofolate reductase [NAD(P)H] activity"/>
    <property type="evidence" value="ECO:0007669"/>
    <property type="project" value="InterPro"/>
</dbReference>
<dbReference type="GO" id="GO:0071949">
    <property type="term" value="F:FAD binding"/>
    <property type="evidence" value="ECO:0007669"/>
    <property type="project" value="TreeGrafter"/>
</dbReference>
<evidence type="ECO:0000256" key="8">
    <source>
        <dbReference type="RuleBase" id="RU004254"/>
    </source>
</evidence>
<dbReference type="InterPro" id="IPR003171">
    <property type="entry name" value="Mehydrof_redctse-like"/>
</dbReference>
<dbReference type="GO" id="GO:0005829">
    <property type="term" value="C:cytosol"/>
    <property type="evidence" value="ECO:0007669"/>
    <property type="project" value="TreeGrafter"/>
</dbReference>
<protein>
    <submittedName>
        <fullName evidence="10">Methylenetetrahydrofolate reductase</fullName>
    </submittedName>
</protein>
<evidence type="ECO:0000259" key="9">
    <source>
        <dbReference type="Pfam" id="PF21895"/>
    </source>
</evidence>
<dbReference type="NCBIfam" id="TIGR00677">
    <property type="entry name" value="fadh2_euk"/>
    <property type="match status" value="1"/>
</dbReference>
<dbReference type="PANTHER" id="PTHR45754:SF1">
    <property type="entry name" value="METHYLENETETRAHYDROFOLATE REDUCTASE 1"/>
    <property type="match status" value="1"/>
</dbReference>
<dbReference type="InterPro" id="IPR029041">
    <property type="entry name" value="FAD-linked_oxidoreductase-like"/>
</dbReference>
<dbReference type="GO" id="GO:0009086">
    <property type="term" value="P:methionine biosynthetic process"/>
    <property type="evidence" value="ECO:0007669"/>
    <property type="project" value="TreeGrafter"/>
</dbReference>
<dbReference type="UniPathway" id="UPA00193"/>
<evidence type="ECO:0000256" key="5">
    <source>
        <dbReference type="ARBA" id="ARBA00022827"/>
    </source>
</evidence>
<dbReference type="Pfam" id="PF21895">
    <property type="entry name" value="MTHFR_C"/>
    <property type="match status" value="1"/>
</dbReference>
<name>A0A0F7SIA3_PHARH</name>
<dbReference type="FunFam" id="3.20.20.220:FF:000002">
    <property type="entry name" value="Methylenetetrahydrofolate reductase"/>
    <property type="match status" value="1"/>
</dbReference>
<evidence type="ECO:0000256" key="6">
    <source>
        <dbReference type="ARBA" id="ARBA00022857"/>
    </source>
</evidence>
<keyword evidence="7" id="KW-0560">Oxidoreductase</keyword>
<evidence type="ECO:0000256" key="2">
    <source>
        <dbReference type="ARBA" id="ARBA00004777"/>
    </source>
</evidence>
<dbReference type="InterPro" id="IPR004621">
    <property type="entry name" value="Fadh2_euk"/>
</dbReference>
<evidence type="ECO:0000256" key="7">
    <source>
        <dbReference type="ARBA" id="ARBA00023002"/>
    </source>
</evidence>
<reference evidence="10" key="1">
    <citation type="submission" date="2014-08" db="EMBL/GenBank/DDBJ databases">
        <authorList>
            <person name="Sharma Rahul"/>
            <person name="Thines Marco"/>
        </authorList>
    </citation>
    <scope>NUCLEOTIDE SEQUENCE</scope>
</reference>
<dbReference type="Gene3D" id="3.20.20.220">
    <property type="match status" value="1"/>
</dbReference>
<proteinExistence type="inferred from homology"/>
<evidence type="ECO:0000313" key="10">
    <source>
        <dbReference type="EMBL" id="CDZ97433.1"/>
    </source>
</evidence>